<sequence length="73" mass="8095">MKVVMGANNANEVAEEKFCSKSKEHGAVLKELMQTTNFRVTVVEEADVEEICGTLKVRALLCSFAQNTFCKKP</sequence>
<dbReference type="PANTHER" id="PTHR11728:SF32">
    <property type="entry name" value="GLYCEROL-3-PHOSPHATE DEHYDROGENASE [NAD(+)], CYTOPLASMIC"/>
    <property type="match status" value="1"/>
</dbReference>
<comment type="caution">
    <text evidence="1">The sequence shown here is derived from an EMBL/GenBank/DDBJ whole genome shotgun (WGS) entry which is preliminary data.</text>
</comment>
<proteinExistence type="predicted"/>
<accession>A0AAD7R1J0</accession>
<dbReference type="GO" id="GO:0005829">
    <property type="term" value="C:cytosol"/>
    <property type="evidence" value="ECO:0007669"/>
    <property type="project" value="TreeGrafter"/>
</dbReference>
<dbReference type="AlphaFoldDB" id="A0AAD7R1J0"/>
<reference evidence="1" key="1">
    <citation type="journal article" date="2023" name="Science">
        <title>Genome structures resolve the early diversification of teleost fishes.</title>
        <authorList>
            <person name="Parey E."/>
            <person name="Louis A."/>
            <person name="Montfort J."/>
            <person name="Bouchez O."/>
            <person name="Roques C."/>
            <person name="Iampietro C."/>
            <person name="Lluch J."/>
            <person name="Castinel A."/>
            <person name="Donnadieu C."/>
            <person name="Desvignes T."/>
            <person name="Floi Bucao C."/>
            <person name="Jouanno E."/>
            <person name="Wen M."/>
            <person name="Mejri S."/>
            <person name="Dirks R."/>
            <person name="Jansen H."/>
            <person name="Henkel C."/>
            <person name="Chen W.J."/>
            <person name="Zahm M."/>
            <person name="Cabau C."/>
            <person name="Klopp C."/>
            <person name="Thompson A.W."/>
            <person name="Robinson-Rechavi M."/>
            <person name="Braasch I."/>
            <person name="Lecointre G."/>
            <person name="Bobe J."/>
            <person name="Postlethwait J.H."/>
            <person name="Berthelot C."/>
            <person name="Roest Crollius H."/>
            <person name="Guiguen Y."/>
        </authorList>
    </citation>
    <scope>NUCLEOTIDE SEQUENCE</scope>
    <source>
        <strain evidence="1">NC1722</strain>
    </source>
</reference>
<dbReference type="Proteomes" id="UP001221898">
    <property type="component" value="Unassembled WGS sequence"/>
</dbReference>
<protein>
    <submittedName>
        <fullName evidence="1">Uncharacterized protein</fullName>
    </submittedName>
</protein>
<name>A0AAD7R1J0_9TELE</name>
<gene>
    <name evidence="1" type="ORF">AAFF_G00091350</name>
</gene>
<keyword evidence="2" id="KW-1185">Reference proteome</keyword>
<evidence type="ECO:0000313" key="1">
    <source>
        <dbReference type="EMBL" id="KAJ8355143.1"/>
    </source>
</evidence>
<organism evidence="1 2">
    <name type="scientific">Aldrovandia affinis</name>
    <dbReference type="NCBI Taxonomy" id="143900"/>
    <lineage>
        <taxon>Eukaryota</taxon>
        <taxon>Metazoa</taxon>
        <taxon>Chordata</taxon>
        <taxon>Craniata</taxon>
        <taxon>Vertebrata</taxon>
        <taxon>Euteleostomi</taxon>
        <taxon>Actinopterygii</taxon>
        <taxon>Neopterygii</taxon>
        <taxon>Teleostei</taxon>
        <taxon>Notacanthiformes</taxon>
        <taxon>Halosauridae</taxon>
        <taxon>Aldrovandia</taxon>
    </lineage>
</organism>
<dbReference type="GO" id="GO:0006072">
    <property type="term" value="P:glycerol-3-phosphate metabolic process"/>
    <property type="evidence" value="ECO:0007669"/>
    <property type="project" value="TreeGrafter"/>
</dbReference>
<dbReference type="PANTHER" id="PTHR11728">
    <property type="entry name" value="GLYCEROL-3-PHOSPHATE DEHYDROGENASE"/>
    <property type="match status" value="1"/>
</dbReference>
<dbReference type="Gene3D" id="3.40.50.720">
    <property type="entry name" value="NAD(P)-binding Rossmann-like Domain"/>
    <property type="match status" value="1"/>
</dbReference>
<evidence type="ECO:0000313" key="2">
    <source>
        <dbReference type="Proteomes" id="UP001221898"/>
    </source>
</evidence>
<dbReference type="EMBL" id="JAINUG010001594">
    <property type="protein sequence ID" value="KAJ8355143.1"/>
    <property type="molecule type" value="Genomic_DNA"/>
</dbReference>
<dbReference type="GO" id="GO:0047952">
    <property type="term" value="F:glycerol-3-phosphate dehydrogenase [NAD(P)+] activity"/>
    <property type="evidence" value="ECO:0007669"/>
    <property type="project" value="TreeGrafter"/>
</dbReference>